<dbReference type="EMBL" id="PXWF02000229">
    <property type="protein sequence ID" value="PWF47756.1"/>
    <property type="molecule type" value="Genomic_DNA"/>
</dbReference>
<evidence type="ECO:0000256" key="1">
    <source>
        <dbReference type="SAM" id="SignalP"/>
    </source>
</evidence>
<dbReference type="AlphaFoldDB" id="A0A2U2HK12"/>
<evidence type="ECO:0008006" key="4">
    <source>
        <dbReference type="Google" id="ProtNLM"/>
    </source>
</evidence>
<protein>
    <recommendedName>
        <fullName evidence="4">Transmembrane protein</fullName>
    </recommendedName>
</protein>
<name>A0A2U2HK12_9BURK</name>
<accession>A0A2U2HK12</accession>
<comment type="caution">
    <text evidence="2">The sequence shown here is derived from an EMBL/GenBank/DDBJ whole genome shotgun (WGS) entry which is preliminary data.</text>
</comment>
<feature type="chain" id="PRO_5015464442" description="Transmembrane protein" evidence="1">
    <location>
        <begin position="25"/>
        <end position="334"/>
    </location>
</feature>
<dbReference type="OrthoDB" id="58809at2"/>
<gene>
    <name evidence="2" type="ORF">C7C56_013880</name>
</gene>
<keyword evidence="1" id="KW-0732">Signal</keyword>
<proteinExistence type="predicted"/>
<organism evidence="2 3">
    <name type="scientific">Massilia glaciei</name>
    <dbReference type="NCBI Taxonomy" id="1524097"/>
    <lineage>
        <taxon>Bacteria</taxon>
        <taxon>Pseudomonadati</taxon>
        <taxon>Pseudomonadota</taxon>
        <taxon>Betaproteobacteria</taxon>
        <taxon>Burkholderiales</taxon>
        <taxon>Oxalobacteraceae</taxon>
        <taxon>Telluria group</taxon>
        <taxon>Massilia</taxon>
    </lineage>
</organism>
<evidence type="ECO:0000313" key="3">
    <source>
        <dbReference type="Proteomes" id="UP000241421"/>
    </source>
</evidence>
<evidence type="ECO:0000313" key="2">
    <source>
        <dbReference type="EMBL" id="PWF47756.1"/>
    </source>
</evidence>
<sequence length="334" mass="36319">MSAPRLSLAAALLAALLAAPAASAHERDRPERHQFGVIGHSFGADTGHARALARLKKSSAAMDEAALSFVVATGIKGNGEACSDELYLERRALFDAARRPTIVAPAASDWSDCKTPSGRKAATERLSRYREIFFNEPISLGKQPLALTRQSDNGKFRSYSENAHWIVGPVLYATVNLPANNNNFLNAAGRNSEFEDRMVANRFWLNRLFALARRSKFEAVVLFSEGDVKALEKISRLRALLTRAPTRQDGFAAPRRQIGVLAEKFKGKVLLVDTAALDKGAAPAIIWRDNLGHVSLGAQSVRVQVTPGSSTLFALKGARAEGGDLDETRKKKEK</sequence>
<dbReference type="Proteomes" id="UP000241421">
    <property type="component" value="Unassembled WGS sequence"/>
</dbReference>
<keyword evidence="3" id="KW-1185">Reference proteome</keyword>
<dbReference type="RefSeq" id="WP_106757975.1">
    <property type="nucleotide sequence ID" value="NZ_PXWF02000229.1"/>
</dbReference>
<feature type="signal peptide" evidence="1">
    <location>
        <begin position="1"/>
        <end position="24"/>
    </location>
</feature>
<reference evidence="2 3" key="1">
    <citation type="submission" date="2018-04" db="EMBL/GenBank/DDBJ databases">
        <title>Massilia violaceinigra sp. nov., a novel purple-pigmented bacterium isolated from Tianshan glacier, Xinjiang, China.</title>
        <authorList>
            <person name="Wang H."/>
        </authorList>
    </citation>
    <scope>NUCLEOTIDE SEQUENCE [LARGE SCALE GENOMIC DNA]</scope>
    <source>
        <strain evidence="2 3">B448-2</strain>
    </source>
</reference>